<name>A0A1A9QDZ4_9MOLU</name>
<reference evidence="2" key="1">
    <citation type="submission" date="2016-04" db="EMBL/GenBank/DDBJ databases">
        <authorList>
            <person name="Quiroz-Castaneda R.E."/>
            <person name="Martinez-Ocampo F."/>
        </authorList>
    </citation>
    <scope>NUCLEOTIDE SEQUENCE [LARGE SCALE GENOMIC DNA]</scope>
    <source>
        <strain evidence="2">INIFAP01</strain>
    </source>
</reference>
<accession>A0A1A9QDZ4</accession>
<proteinExistence type="predicted"/>
<protein>
    <submittedName>
        <fullName evidence="1">Uncharacterized protein</fullName>
    </submittedName>
</protein>
<organism evidence="1 2">
    <name type="scientific">Candidatus Mycoplasma haematobovis</name>
    <dbReference type="NCBI Taxonomy" id="432608"/>
    <lineage>
        <taxon>Bacteria</taxon>
        <taxon>Bacillati</taxon>
        <taxon>Mycoplasmatota</taxon>
        <taxon>Mollicutes</taxon>
        <taxon>Mycoplasmataceae</taxon>
        <taxon>Mycoplasma</taxon>
    </lineage>
</organism>
<comment type="caution">
    <text evidence="1">The sequence shown here is derived from an EMBL/GenBank/DDBJ whole genome shotgun (WGS) entry which is preliminary data.</text>
</comment>
<dbReference type="Proteomes" id="UP000077623">
    <property type="component" value="Unassembled WGS sequence"/>
</dbReference>
<gene>
    <name evidence="1" type="ORF">A6V39_00240</name>
</gene>
<evidence type="ECO:0000313" key="2">
    <source>
        <dbReference type="Proteomes" id="UP000077623"/>
    </source>
</evidence>
<sequence length="208" mass="23235">MALNIKNIALIGGGASAIAGGSAGTYYLLQDKTIEHKLIREGEKIIEKDNEYLVAFKEHKSDSNFINLIKENDNSISATGDVNKGKAALKIWCESNLKLDLSKENIEKSFEKVKKYCIKPPMTIGARIEKLGKKWVDNWKNKLSALKQPRIDEGLATDLGKQDSNIIANDLRDWCKGNSEKDLSDQTTDAIWTKVERRCIEPKPVSQG</sequence>
<dbReference type="EMBL" id="LWUJ01000010">
    <property type="protein sequence ID" value="OAL10478.1"/>
    <property type="molecule type" value="Genomic_DNA"/>
</dbReference>
<dbReference type="RefSeq" id="WP_187149711.1">
    <property type="nucleotide sequence ID" value="NZ_LWUJ01000010.1"/>
</dbReference>
<dbReference type="AlphaFoldDB" id="A0A1A9QDZ4"/>
<dbReference type="STRING" id="432608.A6V39_00240"/>
<evidence type="ECO:0000313" key="1">
    <source>
        <dbReference type="EMBL" id="OAL10478.1"/>
    </source>
</evidence>
<keyword evidence="2" id="KW-1185">Reference proteome</keyword>